<name>A0A0B0H923_SOVGS</name>
<dbReference type="InterPro" id="IPR028624">
    <property type="entry name" value="Tscrpt_elong_fac_GreA/B"/>
</dbReference>
<dbReference type="Gene3D" id="1.10.287.180">
    <property type="entry name" value="Transcription elongation factor, GreA/GreB, N-terminal domain"/>
    <property type="match status" value="1"/>
</dbReference>
<dbReference type="eggNOG" id="COG0782">
    <property type="taxonomic scope" value="Bacteria"/>
</dbReference>
<dbReference type="FunFam" id="3.10.50.30:FF:000001">
    <property type="entry name" value="Transcription elongation factor GreA"/>
    <property type="match status" value="1"/>
</dbReference>
<evidence type="ECO:0000256" key="1">
    <source>
        <dbReference type="ARBA" id="ARBA00023015"/>
    </source>
</evidence>
<dbReference type="Proteomes" id="UP000030856">
    <property type="component" value="Unassembled WGS sequence"/>
</dbReference>
<evidence type="ECO:0000256" key="2">
    <source>
        <dbReference type="ARBA" id="ARBA00023125"/>
    </source>
</evidence>
<comment type="similarity">
    <text evidence="4">Belongs to the GreA/GreB family. GreB subfamily.</text>
</comment>
<feature type="domain" description="Transcription elongation factor GreA/GreB C-terminal" evidence="5">
    <location>
        <begin position="99"/>
        <end position="171"/>
    </location>
</feature>
<dbReference type="GO" id="GO:0003746">
    <property type="term" value="F:translation elongation factor activity"/>
    <property type="evidence" value="ECO:0007669"/>
    <property type="project" value="UniProtKB-KW"/>
</dbReference>
<dbReference type="InterPro" id="IPR022691">
    <property type="entry name" value="Tscrpt_elong_fac_GreA/B_N"/>
</dbReference>
<dbReference type="PANTHER" id="PTHR30437:SF6">
    <property type="entry name" value="TRANSCRIPTION ELONGATION FACTOR GREB"/>
    <property type="match status" value="1"/>
</dbReference>
<dbReference type="PANTHER" id="PTHR30437">
    <property type="entry name" value="TRANSCRIPTION ELONGATION FACTOR GREA"/>
    <property type="match status" value="1"/>
</dbReference>
<dbReference type="STRING" id="2340.JV46_23290"/>
<keyword evidence="7" id="KW-0648">Protein biosynthesis</keyword>
<dbReference type="HAMAP" id="MF_00105">
    <property type="entry name" value="GreA_GreB"/>
    <property type="match status" value="1"/>
</dbReference>
<dbReference type="GO" id="GO:0006354">
    <property type="term" value="P:DNA-templated transcription elongation"/>
    <property type="evidence" value="ECO:0007669"/>
    <property type="project" value="TreeGrafter"/>
</dbReference>
<dbReference type="PIRSF" id="PIRSF006092">
    <property type="entry name" value="GreA_GreB"/>
    <property type="match status" value="1"/>
</dbReference>
<dbReference type="InterPro" id="IPR036805">
    <property type="entry name" value="Tscrpt_elong_fac_GreA/B_N_sf"/>
</dbReference>
<dbReference type="NCBIfam" id="TIGR01461">
    <property type="entry name" value="greB"/>
    <property type="match status" value="1"/>
</dbReference>
<comment type="caution">
    <text evidence="7">The sequence shown here is derived from an EMBL/GenBank/DDBJ whole genome shotgun (WGS) entry which is preliminary data.</text>
</comment>
<dbReference type="EMBL" id="JRAA01000001">
    <property type="protein sequence ID" value="KHF26678.1"/>
    <property type="molecule type" value="Genomic_DNA"/>
</dbReference>
<dbReference type="Pfam" id="PF01272">
    <property type="entry name" value="GreA_GreB"/>
    <property type="match status" value="1"/>
</dbReference>
<dbReference type="Gene3D" id="3.10.50.30">
    <property type="entry name" value="Transcription elongation factor, GreA/GreB, C-terminal domain"/>
    <property type="match status" value="1"/>
</dbReference>
<reference evidence="7 8" key="1">
    <citation type="journal article" date="2014" name="BMC Genomics">
        <title>The genome of the intracellular bacterium of the coastal bivalve, Solemya velum: a blueprint for thriving in and out of symbiosis.</title>
        <authorList>
            <person name="Dmytrenko O."/>
            <person name="Russell S.L."/>
            <person name="Loo W.T."/>
            <person name="Fontanez K.M."/>
            <person name="Liao L."/>
            <person name="Roeselers G."/>
            <person name="Sharma R."/>
            <person name="Stewart F.J."/>
            <person name="Newton I.L."/>
            <person name="Woyke T."/>
            <person name="Wu D."/>
            <person name="Lang J.M."/>
            <person name="Eisen J.A."/>
            <person name="Cavanaugh C.M."/>
        </authorList>
    </citation>
    <scope>NUCLEOTIDE SEQUENCE [LARGE SCALE GENOMIC DNA]</scope>
    <source>
        <strain evidence="7 8">WH</strain>
    </source>
</reference>
<dbReference type="GO" id="GO:0032784">
    <property type="term" value="P:regulation of DNA-templated transcription elongation"/>
    <property type="evidence" value="ECO:0007669"/>
    <property type="project" value="UniProtKB-UniRule"/>
</dbReference>
<dbReference type="FunFam" id="1.10.287.180:FF:000001">
    <property type="entry name" value="Transcription elongation factor GreA"/>
    <property type="match status" value="1"/>
</dbReference>
<dbReference type="InterPro" id="IPR001437">
    <property type="entry name" value="Tscrpt_elong_fac_GreA/B_C"/>
</dbReference>
<keyword evidence="1 4" id="KW-0805">Transcription regulation</keyword>
<comment type="function">
    <text evidence="4">Necessary for efficient RNA polymerase transcription elongation past template-encoded arresting sites. The arresting sites in DNA have the property of trapping a certain fraction of elongating RNA polymerases that pass through, resulting in locked ternary complexes. Cleavage of the nascent transcript by cleavage factors such as GreA or GreB allows the resumption of elongation from the new 3'terminus. GreB releases sequences of up to 9 nucleotides in length.</text>
</comment>
<evidence type="ECO:0000256" key="3">
    <source>
        <dbReference type="ARBA" id="ARBA00023163"/>
    </source>
</evidence>
<dbReference type="InterPro" id="IPR036953">
    <property type="entry name" value="GreA/GreB_C_sf"/>
</dbReference>
<dbReference type="InterPro" id="IPR006358">
    <property type="entry name" value="Tscrpt_elong_fac_GreB"/>
</dbReference>
<evidence type="ECO:0000259" key="6">
    <source>
        <dbReference type="Pfam" id="PF03449"/>
    </source>
</evidence>
<feature type="domain" description="Transcription elongation factor GreA/GreB N-terminal" evidence="6">
    <location>
        <begin position="22"/>
        <end position="90"/>
    </location>
</feature>
<protein>
    <recommendedName>
        <fullName evidence="4">Transcription elongation factor GreB</fullName>
    </recommendedName>
    <alternativeName>
        <fullName evidence="4">Transcript cleavage factor GreB</fullName>
    </alternativeName>
</protein>
<dbReference type="SUPFAM" id="SSF54534">
    <property type="entry name" value="FKBP-like"/>
    <property type="match status" value="1"/>
</dbReference>
<dbReference type="GO" id="GO:0070063">
    <property type="term" value="F:RNA polymerase binding"/>
    <property type="evidence" value="ECO:0007669"/>
    <property type="project" value="InterPro"/>
</dbReference>
<evidence type="ECO:0000256" key="4">
    <source>
        <dbReference type="HAMAP-Rule" id="MF_00930"/>
    </source>
</evidence>
<evidence type="ECO:0000313" key="8">
    <source>
        <dbReference type="Proteomes" id="UP000030856"/>
    </source>
</evidence>
<sequence length="176" mass="20244">MKSVDALLMGRYRAPAAKKSPYITREGYLRLQQEEKAIWKRRREVTAALTAAAAEGDRSENAEYIYRKKELREIDRRIRYLQKRMPDLKVIDLVPDDPEAIFFSAWVTLEDSDGNESNYRIVGPDEFDVEPGYISMDSPMAKALFKHSIDDEVTVQTPAGNQLYLVTDVRYDSTSN</sequence>
<organism evidence="7 8">
    <name type="scientific">Solemya velum gill symbiont</name>
    <dbReference type="NCBI Taxonomy" id="2340"/>
    <lineage>
        <taxon>Bacteria</taxon>
        <taxon>Pseudomonadati</taxon>
        <taxon>Pseudomonadota</taxon>
        <taxon>Gammaproteobacteria</taxon>
        <taxon>sulfur-oxidizing symbionts</taxon>
    </lineage>
</organism>
<dbReference type="InterPro" id="IPR023459">
    <property type="entry name" value="Tscrpt_elong_fac_GreA/B_fam"/>
</dbReference>
<gene>
    <name evidence="4 7" type="primary">greB</name>
    <name evidence="7" type="ORF">JV46_23290</name>
</gene>
<keyword evidence="2 4" id="KW-0238">DNA-binding</keyword>
<keyword evidence="8" id="KW-1185">Reference proteome</keyword>
<dbReference type="AlphaFoldDB" id="A0A0B0H923"/>
<evidence type="ECO:0000313" key="7">
    <source>
        <dbReference type="EMBL" id="KHF26678.1"/>
    </source>
</evidence>
<dbReference type="HAMAP" id="MF_00930">
    <property type="entry name" value="GreB"/>
    <property type="match status" value="1"/>
</dbReference>
<dbReference type="NCBIfam" id="NF002506">
    <property type="entry name" value="PRK01885.1"/>
    <property type="match status" value="1"/>
</dbReference>
<dbReference type="Pfam" id="PF03449">
    <property type="entry name" value="GreA_GreB_N"/>
    <property type="match status" value="1"/>
</dbReference>
<dbReference type="SUPFAM" id="SSF46557">
    <property type="entry name" value="GreA transcript cleavage protein, N-terminal domain"/>
    <property type="match status" value="1"/>
</dbReference>
<evidence type="ECO:0000259" key="5">
    <source>
        <dbReference type="Pfam" id="PF01272"/>
    </source>
</evidence>
<proteinExistence type="inferred from homology"/>
<keyword evidence="3 4" id="KW-0804">Transcription</keyword>
<dbReference type="GO" id="GO:0003677">
    <property type="term" value="F:DNA binding"/>
    <property type="evidence" value="ECO:0007669"/>
    <property type="project" value="UniProtKB-UniRule"/>
</dbReference>
<keyword evidence="7" id="KW-0251">Elongation factor</keyword>
<accession>A0A0B0H923</accession>
<dbReference type="PATRIC" id="fig|2340.3.peg.1192"/>